<organism evidence="2 3">
    <name type="scientific">Aurantimonas aggregata</name>
    <dbReference type="NCBI Taxonomy" id="2047720"/>
    <lineage>
        <taxon>Bacteria</taxon>
        <taxon>Pseudomonadati</taxon>
        <taxon>Pseudomonadota</taxon>
        <taxon>Alphaproteobacteria</taxon>
        <taxon>Hyphomicrobiales</taxon>
        <taxon>Aurantimonadaceae</taxon>
        <taxon>Aurantimonas</taxon>
    </lineage>
</organism>
<dbReference type="RefSeq" id="WP_163042471.1">
    <property type="nucleotide sequence ID" value="NZ_JAAAMJ010000001.1"/>
</dbReference>
<comment type="caution">
    <text evidence="2">The sequence shown here is derived from an EMBL/GenBank/DDBJ whole genome shotgun (WGS) entry which is preliminary data.</text>
</comment>
<proteinExistence type="predicted"/>
<dbReference type="InterPro" id="IPR017102">
    <property type="entry name" value="UCP037087"/>
</dbReference>
<dbReference type="SUPFAM" id="SSF51182">
    <property type="entry name" value="RmlC-like cupins"/>
    <property type="match status" value="1"/>
</dbReference>
<dbReference type="EMBL" id="JAAAMJ010000001">
    <property type="protein sequence ID" value="NDV85772.1"/>
    <property type="molecule type" value="Genomic_DNA"/>
</dbReference>
<name>A0A6L9MDW0_9HYPH</name>
<gene>
    <name evidence="2" type="ORF">GTW51_03550</name>
</gene>
<dbReference type="InterPro" id="IPR011051">
    <property type="entry name" value="RmlC_Cupin_sf"/>
</dbReference>
<evidence type="ECO:0000259" key="1">
    <source>
        <dbReference type="Pfam" id="PF07883"/>
    </source>
</evidence>
<dbReference type="Proteomes" id="UP000476332">
    <property type="component" value="Unassembled WGS sequence"/>
</dbReference>
<dbReference type="PIRSF" id="PIRSF037087">
    <property type="entry name" value="UCP037087"/>
    <property type="match status" value="1"/>
</dbReference>
<evidence type="ECO:0000313" key="3">
    <source>
        <dbReference type="Proteomes" id="UP000476332"/>
    </source>
</evidence>
<dbReference type="AlphaFoldDB" id="A0A6L9MDW0"/>
<evidence type="ECO:0000313" key="2">
    <source>
        <dbReference type="EMBL" id="NDV85772.1"/>
    </source>
</evidence>
<protein>
    <submittedName>
        <fullName evidence="2">Cupin domain-containing protein</fullName>
    </submittedName>
</protein>
<reference evidence="2 3" key="1">
    <citation type="submission" date="2020-01" db="EMBL/GenBank/DDBJ databases">
        <title>Genomes of bacteria type strains.</title>
        <authorList>
            <person name="Chen J."/>
            <person name="Zhu S."/>
            <person name="Chen J."/>
        </authorList>
    </citation>
    <scope>NUCLEOTIDE SEQUENCE [LARGE SCALE GENOMIC DNA]</scope>
    <source>
        <strain evidence="2 3">KCTC 52919</strain>
    </source>
</reference>
<keyword evidence="3" id="KW-1185">Reference proteome</keyword>
<feature type="domain" description="Cupin type-2" evidence="1">
    <location>
        <begin position="49"/>
        <end position="118"/>
    </location>
</feature>
<dbReference type="Gene3D" id="2.60.120.10">
    <property type="entry name" value="Jelly Rolls"/>
    <property type="match status" value="1"/>
</dbReference>
<sequence>MIASSPPSSDRPQCRIIRPVSTYDGKQGFSYFEGIARETVGASGICMHLLTIPPGGRAKAHLHENHETAIFVVSGVSGTYWGERLEHHETVAAGALFYIPAGVPHLPYNAGSEPCVAVIARTDPHEQESVVLRPDLEALVPG</sequence>
<dbReference type="InterPro" id="IPR013096">
    <property type="entry name" value="Cupin_2"/>
</dbReference>
<dbReference type="CDD" id="cd02210">
    <property type="entry name" value="cupin_BLR2406-like"/>
    <property type="match status" value="1"/>
</dbReference>
<dbReference type="Pfam" id="PF07883">
    <property type="entry name" value="Cupin_2"/>
    <property type="match status" value="1"/>
</dbReference>
<dbReference type="InterPro" id="IPR014710">
    <property type="entry name" value="RmlC-like_jellyroll"/>
</dbReference>
<accession>A0A6L9MDW0</accession>